<reference evidence="3" key="1">
    <citation type="submission" date="2022-11" db="EMBL/GenBank/DDBJ databases">
        <authorList>
            <person name="Mo P."/>
        </authorList>
    </citation>
    <scope>NUCLEOTIDE SEQUENCE</scope>
    <source>
        <strain evidence="3">HUAS 11-8</strain>
    </source>
</reference>
<dbReference type="EMBL" id="CP113836">
    <property type="protein sequence ID" value="WAL63947.1"/>
    <property type="molecule type" value="Genomic_DNA"/>
</dbReference>
<feature type="compositionally biased region" description="Polar residues" evidence="1">
    <location>
        <begin position="15"/>
        <end position="25"/>
    </location>
</feature>
<keyword evidence="2" id="KW-1133">Transmembrane helix</keyword>
<accession>A0ABY7AVD9</accession>
<feature type="transmembrane region" description="Helical" evidence="2">
    <location>
        <begin position="145"/>
        <end position="167"/>
    </location>
</feature>
<keyword evidence="2" id="KW-0812">Transmembrane</keyword>
<feature type="region of interest" description="Disordered" evidence="1">
    <location>
        <begin position="1"/>
        <end position="87"/>
    </location>
</feature>
<evidence type="ECO:0000313" key="3">
    <source>
        <dbReference type="EMBL" id="WAL63947.1"/>
    </source>
</evidence>
<evidence type="ECO:0000313" key="4">
    <source>
        <dbReference type="Proteomes" id="UP001163203"/>
    </source>
</evidence>
<gene>
    <name evidence="3" type="ORF">ORV05_23510</name>
</gene>
<protein>
    <recommendedName>
        <fullName evidence="5">DUF4190 domain-containing protein</fullName>
    </recommendedName>
</protein>
<keyword evidence="4" id="KW-1185">Reference proteome</keyword>
<evidence type="ECO:0000256" key="1">
    <source>
        <dbReference type="SAM" id="MobiDB-lite"/>
    </source>
</evidence>
<sequence>MSHRPQRPQAEPDRSAQQGGQTSVPRQGEHTPVPRQAAPRGEPTEPLTQPQRALPDQQIPEQQAPERQAPERPKRPEPAPERWAAPPFEAQNGFGFTALITGVIGLALFWLPVVNLVFGLLGTVFGLLGFRRVRKGMATNPGQALTGLLCGLLAFVIAVLLLSFGLAEDNMYPMFS</sequence>
<evidence type="ECO:0000256" key="2">
    <source>
        <dbReference type="SAM" id="Phobius"/>
    </source>
</evidence>
<organism evidence="3 4">
    <name type="scientific">Amycolatopsis cynarae</name>
    <dbReference type="NCBI Taxonomy" id="2995223"/>
    <lineage>
        <taxon>Bacteria</taxon>
        <taxon>Bacillati</taxon>
        <taxon>Actinomycetota</taxon>
        <taxon>Actinomycetes</taxon>
        <taxon>Pseudonocardiales</taxon>
        <taxon>Pseudonocardiaceae</taxon>
        <taxon>Amycolatopsis</taxon>
    </lineage>
</organism>
<feature type="transmembrane region" description="Helical" evidence="2">
    <location>
        <begin position="116"/>
        <end position="133"/>
    </location>
</feature>
<dbReference type="Proteomes" id="UP001163203">
    <property type="component" value="Chromosome"/>
</dbReference>
<feature type="compositionally biased region" description="Basic and acidic residues" evidence="1">
    <location>
        <begin position="68"/>
        <end position="80"/>
    </location>
</feature>
<name>A0ABY7AVD9_9PSEU</name>
<proteinExistence type="predicted"/>
<dbReference type="RefSeq" id="WP_268754192.1">
    <property type="nucleotide sequence ID" value="NZ_CP113836.1"/>
</dbReference>
<keyword evidence="2" id="KW-0472">Membrane</keyword>
<evidence type="ECO:0008006" key="5">
    <source>
        <dbReference type="Google" id="ProtNLM"/>
    </source>
</evidence>